<comment type="caution">
    <text evidence="3">The sequence shown here is derived from an EMBL/GenBank/DDBJ whole genome shotgun (WGS) entry which is preliminary data.</text>
</comment>
<evidence type="ECO:0000256" key="1">
    <source>
        <dbReference type="ARBA" id="ARBA00005953"/>
    </source>
</evidence>
<keyword evidence="2" id="KW-0378">Hydrolase</keyword>
<dbReference type="PANTHER" id="PTHR31793:SF27">
    <property type="entry name" value="NOVEL THIOESTERASE SUPERFAMILY DOMAIN AND SAPOSIN A-TYPE DOMAIN CONTAINING PROTEIN (0610012H03RIK)"/>
    <property type="match status" value="1"/>
</dbReference>
<name>A0AAE3MEC2_9BACT</name>
<dbReference type="InterPro" id="IPR050563">
    <property type="entry name" value="4-hydroxybenzoyl-CoA_TE"/>
</dbReference>
<comment type="similarity">
    <text evidence="1">Belongs to the 4-hydroxybenzoyl-CoA thioesterase family.</text>
</comment>
<dbReference type="AlphaFoldDB" id="A0AAE3MEC2"/>
<accession>A0AAE3MEC2</accession>
<reference evidence="3" key="1">
    <citation type="submission" date="2022-10" db="EMBL/GenBank/DDBJ databases">
        <authorList>
            <person name="Yu W.X."/>
        </authorList>
    </citation>
    <scope>NUCLEOTIDE SEQUENCE</scope>
    <source>
        <strain evidence="3">D04</strain>
    </source>
</reference>
<dbReference type="RefSeq" id="WP_301199418.1">
    <property type="nucleotide sequence ID" value="NZ_JAPDPI010000019.1"/>
</dbReference>
<proteinExistence type="inferred from homology"/>
<dbReference type="Proteomes" id="UP001207408">
    <property type="component" value="Unassembled WGS sequence"/>
</dbReference>
<dbReference type="Gene3D" id="3.10.129.10">
    <property type="entry name" value="Hotdog Thioesterase"/>
    <property type="match status" value="1"/>
</dbReference>
<gene>
    <name evidence="3" type="ORF">OM074_10440</name>
</gene>
<dbReference type="InterPro" id="IPR029069">
    <property type="entry name" value="HotDog_dom_sf"/>
</dbReference>
<evidence type="ECO:0000313" key="4">
    <source>
        <dbReference type="Proteomes" id="UP001207408"/>
    </source>
</evidence>
<dbReference type="InterPro" id="IPR006684">
    <property type="entry name" value="YbgC/YbaW"/>
</dbReference>
<organism evidence="3 4">
    <name type="scientific">Plebeiibacterium marinum</name>
    <dbReference type="NCBI Taxonomy" id="2992111"/>
    <lineage>
        <taxon>Bacteria</taxon>
        <taxon>Pseudomonadati</taxon>
        <taxon>Bacteroidota</taxon>
        <taxon>Bacteroidia</taxon>
        <taxon>Marinilabiliales</taxon>
        <taxon>Marinilabiliaceae</taxon>
        <taxon>Plebeiibacterium</taxon>
    </lineage>
</organism>
<dbReference type="GO" id="GO:0047617">
    <property type="term" value="F:fatty acyl-CoA hydrolase activity"/>
    <property type="evidence" value="ECO:0007669"/>
    <property type="project" value="TreeGrafter"/>
</dbReference>
<sequence>MKELVNITNVKVRFSEVDSMHIVWHGNYVKFLEDGREAFGKQYGLGYYDVYEEGYMTPIVKVDIDYKNQVRYGEELQVKTIFESVDAAKIRFRYEISKVADSVIVAKGTTIQVFLDTEGELQLTNPPFYLTWKEKWGVL</sequence>
<dbReference type="Pfam" id="PF13279">
    <property type="entry name" value="4HBT_2"/>
    <property type="match status" value="1"/>
</dbReference>
<evidence type="ECO:0000313" key="3">
    <source>
        <dbReference type="EMBL" id="MCW3806046.1"/>
    </source>
</evidence>
<dbReference type="CDD" id="cd00586">
    <property type="entry name" value="4HBT"/>
    <property type="match status" value="1"/>
</dbReference>
<protein>
    <submittedName>
        <fullName evidence="3">Acyl-CoA thioesterase</fullName>
    </submittedName>
</protein>
<dbReference type="EMBL" id="JAPDPI010000019">
    <property type="protein sequence ID" value="MCW3806046.1"/>
    <property type="molecule type" value="Genomic_DNA"/>
</dbReference>
<dbReference type="PANTHER" id="PTHR31793">
    <property type="entry name" value="4-HYDROXYBENZOYL-COA THIOESTERASE FAMILY MEMBER"/>
    <property type="match status" value="1"/>
</dbReference>
<evidence type="ECO:0000256" key="2">
    <source>
        <dbReference type="ARBA" id="ARBA00022801"/>
    </source>
</evidence>
<keyword evidence="4" id="KW-1185">Reference proteome</keyword>
<dbReference type="SUPFAM" id="SSF54637">
    <property type="entry name" value="Thioesterase/thiol ester dehydrase-isomerase"/>
    <property type="match status" value="1"/>
</dbReference>
<dbReference type="PIRSF" id="PIRSF003230">
    <property type="entry name" value="YbgC"/>
    <property type="match status" value="1"/>
</dbReference>